<protein>
    <submittedName>
        <fullName evidence="1">Uncharacterized protein</fullName>
    </submittedName>
</protein>
<accession>A0A7C9EZZ8</accession>
<reference evidence="1" key="2">
    <citation type="submission" date="2020-07" db="EMBL/GenBank/DDBJ databases">
        <authorList>
            <person name="Vera ALvarez R."/>
            <person name="Arias-Moreno D.M."/>
            <person name="Jimenez-Jacinto V."/>
            <person name="Jimenez-Bremont J.F."/>
            <person name="Swaminathan K."/>
            <person name="Moose S.P."/>
            <person name="Guerrero-Gonzalez M.L."/>
            <person name="Marino-Ramirez L."/>
            <person name="Landsman D."/>
            <person name="Rodriguez-Kessler M."/>
            <person name="Delgado-Sanchez P."/>
        </authorList>
    </citation>
    <scope>NUCLEOTIDE SEQUENCE</scope>
    <source>
        <tissue evidence="1">Cladode</tissue>
    </source>
</reference>
<proteinExistence type="predicted"/>
<dbReference type="AlphaFoldDB" id="A0A7C9EZZ8"/>
<reference evidence="1" key="1">
    <citation type="journal article" date="2013" name="J. Plant Res.">
        <title>Effect of fungi and light on seed germination of three Opuntia species from semiarid lands of central Mexico.</title>
        <authorList>
            <person name="Delgado-Sanchez P."/>
            <person name="Jimenez-Bremont J.F."/>
            <person name="Guerrero-Gonzalez Mde L."/>
            <person name="Flores J."/>
        </authorList>
    </citation>
    <scope>NUCLEOTIDE SEQUENCE</scope>
    <source>
        <tissue evidence="1">Cladode</tissue>
    </source>
</reference>
<dbReference type="PANTHER" id="PTHR31439:SF4">
    <property type="entry name" value="NEURONAL PAS DOMAIN PROTEIN"/>
    <property type="match status" value="1"/>
</dbReference>
<name>A0A7C9EZZ8_OPUST</name>
<dbReference type="PANTHER" id="PTHR31439">
    <property type="entry name" value="EXPRESSED PROTEIN"/>
    <property type="match status" value="1"/>
</dbReference>
<sequence>MASSCNNTDIWAWIQTLPPLSQWKKDSMSICMCSSNSSLATLTVSLAKNPSPELLSLSILANFTLPVSLWISKPLHVVPSSSRLLDEDVAHKLVLNFIQDVLKYGPTKHIYPINLLQIVNSPYLKDIFNISFLTLVFLVCIYEAPIDLRSNCLFALTAQITNPQSREASKMLMRLLGSNTEEQWLRCLSLAVTNWKMELKAAGNRVLRGPSPLFSHAFSTSGLWKVQLYCPVITMEIENSSGSADDDLLFSLGYHQLEGVIQLNHRVTVNEKWVDVMVNVDNIRLDVIPLVSSKFLNERGAGASEKHFPSRISLQLTPTSQTDIISVSVSKSSENPKLEKEIERTIEGSLEAPHNLGMRVAAGETTTTVMTPWKFEEYAMGGSGSLNWYLHDTNDGKEVFASKPSPMSLFRPHAWFKHRYSNAHRPFTRQGGIVFAGDKYGDTVCWKVLKSALGKRMDWEVSGCIGLTYWPNKHRTLYNETRRAEFRETLQLSLG</sequence>
<evidence type="ECO:0000313" key="1">
    <source>
        <dbReference type="EMBL" id="MBA4671049.1"/>
    </source>
</evidence>
<dbReference type="EMBL" id="GISG01249475">
    <property type="protein sequence ID" value="MBA4671049.1"/>
    <property type="molecule type" value="Transcribed_RNA"/>
</dbReference>
<organism evidence="1">
    <name type="scientific">Opuntia streptacantha</name>
    <name type="common">Prickly pear cactus</name>
    <name type="synonym">Opuntia cardona</name>
    <dbReference type="NCBI Taxonomy" id="393608"/>
    <lineage>
        <taxon>Eukaryota</taxon>
        <taxon>Viridiplantae</taxon>
        <taxon>Streptophyta</taxon>
        <taxon>Embryophyta</taxon>
        <taxon>Tracheophyta</taxon>
        <taxon>Spermatophyta</taxon>
        <taxon>Magnoliopsida</taxon>
        <taxon>eudicotyledons</taxon>
        <taxon>Gunneridae</taxon>
        <taxon>Pentapetalae</taxon>
        <taxon>Caryophyllales</taxon>
        <taxon>Cactineae</taxon>
        <taxon>Cactaceae</taxon>
        <taxon>Opuntioideae</taxon>
        <taxon>Opuntia</taxon>
    </lineage>
</organism>